<feature type="compositionally biased region" description="Basic and acidic residues" evidence="1">
    <location>
        <begin position="119"/>
        <end position="142"/>
    </location>
</feature>
<dbReference type="STRING" id="1365950.SAMN05428963_10819"/>
<dbReference type="OrthoDB" id="5220at2"/>
<reference evidence="2 3" key="1">
    <citation type="submission" date="2017-02" db="EMBL/GenBank/DDBJ databases">
        <authorList>
            <person name="Peterson S.W."/>
        </authorList>
    </citation>
    <scope>NUCLEOTIDE SEQUENCE [LARGE SCALE GENOMIC DNA]</scope>
    <source>
        <strain evidence="2 3">USBA 369</strain>
    </source>
</reference>
<feature type="region of interest" description="Disordered" evidence="1">
    <location>
        <begin position="118"/>
        <end position="197"/>
    </location>
</feature>
<keyword evidence="3" id="KW-1185">Reference proteome</keyword>
<gene>
    <name evidence="2" type="ORF">SAMN05428963_10819</name>
</gene>
<dbReference type="EMBL" id="FUXL01000008">
    <property type="protein sequence ID" value="SKA20163.1"/>
    <property type="molecule type" value="Genomic_DNA"/>
</dbReference>
<proteinExistence type="predicted"/>
<dbReference type="InterPro" id="IPR007731">
    <property type="entry name" value="DUF669"/>
</dbReference>
<dbReference type="Proteomes" id="UP000190135">
    <property type="component" value="Unassembled WGS sequence"/>
</dbReference>
<dbReference type="AlphaFoldDB" id="A0A1T4RW16"/>
<feature type="compositionally biased region" description="Basic and acidic residues" evidence="1">
    <location>
        <begin position="1"/>
        <end position="21"/>
    </location>
</feature>
<feature type="compositionally biased region" description="Low complexity" evidence="1">
    <location>
        <begin position="171"/>
        <end position="189"/>
    </location>
</feature>
<sequence>MANLGRKFDASEHDTDSHGQYDELPDGIYELEIEASEVKENSKGNGTILKTTAVVLRPEEFKDRKFFDTFNLEHSNPQAQEIGQRQFAQLCRAIGVVEVEDSEELHFRSYVVKIGLGKPSKEKDESGNPRYPARAEVKRYFYPDEGNVPEPEAASPAAERPSSHGGATPPARHGQSASRAAQAGASSGPAKKRPWGK</sequence>
<feature type="region of interest" description="Disordered" evidence="1">
    <location>
        <begin position="1"/>
        <end position="26"/>
    </location>
</feature>
<evidence type="ECO:0008006" key="4">
    <source>
        <dbReference type="Google" id="ProtNLM"/>
    </source>
</evidence>
<evidence type="ECO:0000256" key="1">
    <source>
        <dbReference type="SAM" id="MobiDB-lite"/>
    </source>
</evidence>
<evidence type="ECO:0000313" key="2">
    <source>
        <dbReference type="EMBL" id="SKA20163.1"/>
    </source>
</evidence>
<organism evidence="2 3">
    <name type="scientific">Consotaella salsifontis</name>
    <dbReference type="NCBI Taxonomy" id="1365950"/>
    <lineage>
        <taxon>Bacteria</taxon>
        <taxon>Pseudomonadati</taxon>
        <taxon>Pseudomonadota</taxon>
        <taxon>Alphaproteobacteria</taxon>
        <taxon>Hyphomicrobiales</taxon>
        <taxon>Aurantimonadaceae</taxon>
        <taxon>Consotaella</taxon>
    </lineage>
</organism>
<name>A0A1T4RW16_9HYPH</name>
<dbReference type="Pfam" id="PF05037">
    <property type="entry name" value="DUF669"/>
    <property type="match status" value="1"/>
</dbReference>
<accession>A0A1T4RW16</accession>
<protein>
    <recommendedName>
        <fullName evidence="4">DUF669 domain-containing protein</fullName>
    </recommendedName>
</protein>
<dbReference type="RefSeq" id="WP_078708761.1">
    <property type="nucleotide sequence ID" value="NZ_FUXL01000008.1"/>
</dbReference>
<evidence type="ECO:0000313" key="3">
    <source>
        <dbReference type="Proteomes" id="UP000190135"/>
    </source>
</evidence>
<feature type="compositionally biased region" description="Low complexity" evidence="1">
    <location>
        <begin position="149"/>
        <end position="160"/>
    </location>
</feature>